<dbReference type="InterPro" id="IPR012349">
    <property type="entry name" value="Split_barrel_FMN-bd"/>
</dbReference>
<comment type="caution">
    <text evidence="1">The sequence shown here is derived from an EMBL/GenBank/DDBJ whole genome shotgun (WGS) entry which is preliminary data.</text>
</comment>
<dbReference type="EMBL" id="BSTK01000009">
    <property type="protein sequence ID" value="GLY88021.1"/>
    <property type="molecule type" value="Genomic_DNA"/>
</dbReference>
<dbReference type="SUPFAM" id="SSF50475">
    <property type="entry name" value="FMN-binding split barrel"/>
    <property type="match status" value="1"/>
</dbReference>
<keyword evidence="2" id="KW-1185">Reference proteome</keyword>
<dbReference type="Gene3D" id="2.30.110.10">
    <property type="entry name" value="Electron Transport, Fmn-binding Protein, Chain A"/>
    <property type="match status" value="1"/>
</dbReference>
<proteinExistence type="predicted"/>
<evidence type="ECO:0000313" key="2">
    <source>
        <dbReference type="Proteomes" id="UP001165074"/>
    </source>
</evidence>
<dbReference type="AlphaFoldDB" id="A0A9W6S6D8"/>
<name>A0A9W6S6D8_9ACTN</name>
<evidence type="ECO:0008006" key="3">
    <source>
        <dbReference type="Google" id="ProtNLM"/>
    </source>
</evidence>
<organism evidence="1 2">
    <name type="scientific">Actinoallomurus iriomotensis</name>
    <dbReference type="NCBI Taxonomy" id="478107"/>
    <lineage>
        <taxon>Bacteria</taxon>
        <taxon>Bacillati</taxon>
        <taxon>Actinomycetota</taxon>
        <taxon>Actinomycetes</taxon>
        <taxon>Streptosporangiales</taxon>
        <taxon>Thermomonosporaceae</taxon>
        <taxon>Actinoallomurus</taxon>
    </lineage>
</organism>
<gene>
    <name evidence="1" type="ORF">Airi02_059500</name>
</gene>
<evidence type="ECO:0000313" key="1">
    <source>
        <dbReference type="EMBL" id="GLY88021.1"/>
    </source>
</evidence>
<accession>A0A9W6S6D8</accession>
<dbReference type="Pfam" id="PF12900">
    <property type="entry name" value="Pyridox_ox_2"/>
    <property type="match status" value="1"/>
</dbReference>
<sequence length="151" mass="16472">MADDSEAPGRPVPEVLDEAECLRLISPGGVGRLGYSGRYGPTVVPVNYGVHEGAIVFRTAYDSPTDEDLRTGIEDAEYRVAFEIDELRPETREGWSVLVRGSVGHVESEDERASVREAGVEPWAGGARELFLRIQPTHVTGRRISRPPTAG</sequence>
<dbReference type="RefSeq" id="WP_285577539.1">
    <property type="nucleotide sequence ID" value="NZ_BSTK01000009.1"/>
</dbReference>
<reference evidence="1" key="1">
    <citation type="submission" date="2023-03" db="EMBL/GenBank/DDBJ databases">
        <title>Actinoallomurus iriomotensis NBRC 103684.</title>
        <authorList>
            <person name="Ichikawa N."/>
            <person name="Sato H."/>
            <person name="Tonouchi N."/>
        </authorList>
    </citation>
    <scope>NUCLEOTIDE SEQUENCE</scope>
    <source>
        <strain evidence="1">NBRC 103684</strain>
    </source>
</reference>
<dbReference type="Proteomes" id="UP001165074">
    <property type="component" value="Unassembled WGS sequence"/>
</dbReference>
<protein>
    <recommendedName>
        <fullName evidence="3">Pyridoxamine 5'-phosphate oxidase family protein</fullName>
    </recommendedName>
</protein>
<dbReference type="InterPro" id="IPR024747">
    <property type="entry name" value="Pyridox_Oxase-rel"/>
</dbReference>